<keyword evidence="2 3" id="KW-0786">Thiamine pyrophosphate</keyword>
<reference evidence="8 9" key="1">
    <citation type="submission" date="2020-09" db="EMBL/GenBank/DDBJ databases">
        <title>Diversity and distribution of actinomycetes associated with coral in the coast of Hainan.</title>
        <authorList>
            <person name="Li F."/>
        </authorList>
    </citation>
    <scope>NUCLEOTIDE SEQUENCE [LARGE SCALE GENOMIC DNA]</scope>
    <source>
        <strain evidence="8 9">HNM0947</strain>
    </source>
</reference>
<keyword evidence="9" id="KW-1185">Reference proteome</keyword>
<evidence type="ECO:0000256" key="3">
    <source>
        <dbReference type="RuleBase" id="RU362132"/>
    </source>
</evidence>
<dbReference type="InterPro" id="IPR012000">
    <property type="entry name" value="Thiamin_PyroP_enz_cen_dom"/>
</dbReference>
<feature type="domain" description="Thiamine pyrophosphate enzyme TPP-binding" evidence="6">
    <location>
        <begin position="413"/>
        <end position="554"/>
    </location>
</feature>
<dbReference type="SUPFAM" id="SSF52518">
    <property type="entry name" value="Thiamin diphosphate-binding fold (THDP-binding)"/>
    <property type="match status" value="2"/>
</dbReference>
<evidence type="ECO:0000256" key="4">
    <source>
        <dbReference type="SAM" id="MobiDB-lite"/>
    </source>
</evidence>
<dbReference type="RefSeq" id="WP_193122288.1">
    <property type="nucleotide sequence ID" value="NZ_JADBGI010000010.1"/>
</dbReference>
<dbReference type="InterPro" id="IPR045229">
    <property type="entry name" value="TPP_enz"/>
</dbReference>
<dbReference type="Gene3D" id="3.40.50.970">
    <property type="match status" value="2"/>
</dbReference>
<dbReference type="Proteomes" id="UP000806528">
    <property type="component" value="Unassembled WGS sequence"/>
</dbReference>
<dbReference type="Gene3D" id="3.40.50.1220">
    <property type="entry name" value="TPP-binding domain"/>
    <property type="match status" value="1"/>
</dbReference>
<dbReference type="Pfam" id="PF00205">
    <property type="entry name" value="TPP_enzyme_M"/>
    <property type="match status" value="1"/>
</dbReference>
<sequence length="564" mass="58515">MNAEPDPGQGTAGATTVREATLEVLHEYGLTTLFANPGSTEVAFLTDLPESLTFVLALHEGSVVGMATGWALARERPALVQLHTTAGLGNAVGALATARVNRAPLVVLVGQQDRRHLALEPFLTGDLHGLGGDYPVHVAEPAVPQDVPGAVARAHHEAVRGQGPALVVVPQGDWSAPAYPKDTGTPPPERAAAARVVSASGVEDGDVHDLAVLVAGARRPALVTGAGTDSAQGWAALVALAEHLQAPVFQESFGARAGFPQDHPLYAGVLPADRERLRAVLSVHDVVLAAGAPVFRQYQYSPGPLVEPGTRLALITDRPAEAHRSPVELAVLAPVAPALRALVRHLPARSGQEGPGESTERSAGSPETVQAPSTPEPGPRGPLRPAEVMAALAERIDADTVIVEETPSSRPDLHRILPARRPLGYVSAAMGGLGFALPAAAGIRMGAPDRPVVAVVGDGSALYQVQALWSAARYGTGVLFLVLANGRYAIMDRLAEARGGKPPWPAFDQVSLSALAGGLGCPSRQVGSHEDLAAALDEIVPTLRGRTEPVLLDVAVAPDPEFRP</sequence>
<evidence type="ECO:0000259" key="7">
    <source>
        <dbReference type="Pfam" id="PF02776"/>
    </source>
</evidence>
<evidence type="ECO:0000313" key="8">
    <source>
        <dbReference type="EMBL" id="MBE2999658.1"/>
    </source>
</evidence>
<dbReference type="CDD" id="cd07035">
    <property type="entry name" value="TPP_PYR_POX_like"/>
    <property type="match status" value="1"/>
</dbReference>
<dbReference type="InterPro" id="IPR029035">
    <property type="entry name" value="DHS-like_NAD/FAD-binding_dom"/>
</dbReference>
<dbReference type="EMBL" id="JADBGI010000010">
    <property type="protein sequence ID" value="MBE2999658.1"/>
    <property type="molecule type" value="Genomic_DNA"/>
</dbReference>
<feature type="domain" description="Thiamine pyrophosphate enzyme N-terminal TPP-binding" evidence="7">
    <location>
        <begin position="16"/>
        <end position="118"/>
    </location>
</feature>
<comment type="similarity">
    <text evidence="1 3">Belongs to the TPP enzyme family.</text>
</comment>
<feature type="domain" description="Thiamine pyrophosphate enzyme central" evidence="5">
    <location>
        <begin position="209"/>
        <end position="342"/>
    </location>
</feature>
<dbReference type="Pfam" id="PF02775">
    <property type="entry name" value="TPP_enzyme_C"/>
    <property type="match status" value="1"/>
</dbReference>
<dbReference type="InterPro" id="IPR029061">
    <property type="entry name" value="THDP-binding"/>
</dbReference>
<organism evidence="8 9">
    <name type="scientific">Nocardiopsis coralli</name>
    <dbReference type="NCBI Taxonomy" id="2772213"/>
    <lineage>
        <taxon>Bacteria</taxon>
        <taxon>Bacillati</taxon>
        <taxon>Actinomycetota</taxon>
        <taxon>Actinomycetes</taxon>
        <taxon>Streptosporangiales</taxon>
        <taxon>Nocardiopsidaceae</taxon>
        <taxon>Nocardiopsis</taxon>
    </lineage>
</organism>
<dbReference type="SUPFAM" id="SSF52467">
    <property type="entry name" value="DHS-like NAD/FAD-binding domain"/>
    <property type="match status" value="1"/>
</dbReference>
<evidence type="ECO:0000259" key="5">
    <source>
        <dbReference type="Pfam" id="PF00205"/>
    </source>
</evidence>
<dbReference type="InterPro" id="IPR012001">
    <property type="entry name" value="Thiamin_PyroP_enz_TPP-bd_dom"/>
</dbReference>
<accession>A0ABR9P750</accession>
<dbReference type="InterPro" id="IPR011766">
    <property type="entry name" value="TPP_enzyme_TPP-bd"/>
</dbReference>
<dbReference type="PANTHER" id="PTHR18968">
    <property type="entry name" value="THIAMINE PYROPHOSPHATE ENZYMES"/>
    <property type="match status" value="1"/>
</dbReference>
<proteinExistence type="inferred from homology"/>
<evidence type="ECO:0000256" key="2">
    <source>
        <dbReference type="ARBA" id="ARBA00023052"/>
    </source>
</evidence>
<name>A0ABR9P750_9ACTN</name>
<gene>
    <name evidence="8" type="ORF">IDM40_13205</name>
</gene>
<feature type="region of interest" description="Disordered" evidence="4">
    <location>
        <begin position="347"/>
        <end position="384"/>
    </location>
</feature>
<dbReference type="PANTHER" id="PTHR18968:SF133">
    <property type="entry name" value="BENZOYLFORMATE DECARBOXYLASE"/>
    <property type="match status" value="1"/>
</dbReference>
<feature type="compositionally biased region" description="Polar residues" evidence="4">
    <location>
        <begin position="361"/>
        <end position="373"/>
    </location>
</feature>
<protein>
    <submittedName>
        <fullName evidence="8">Thiamine pyrophosphate-binding protein</fullName>
    </submittedName>
</protein>
<evidence type="ECO:0000256" key="1">
    <source>
        <dbReference type="ARBA" id="ARBA00007812"/>
    </source>
</evidence>
<evidence type="ECO:0000313" key="9">
    <source>
        <dbReference type="Proteomes" id="UP000806528"/>
    </source>
</evidence>
<comment type="caution">
    <text evidence="8">The sequence shown here is derived from an EMBL/GenBank/DDBJ whole genome shotgun (WGS) entry which is preliminary data.</text>
</comment>
<dbReference type="Pfam" id="PF02776">
    <property type="entry name" value="TPP_enzyme_N"/>
    <property type="match status" value="1"/>
</dbReference>
<evidence type="ECO:0000259" key="6">
    <source>
        <dbReference type="Pfam" id="PF02775"/>
    </source>
</evidence>
<dbReference type="CDD" id="cd02002">
    <property type="entry name" value="TPP_BFDC"/>
    <property type="match status" value="1"/>
</dbReference>